<evidence type="ECO:0000313" key="3">
    <source>
        <dbReference type="Proteomes" id="UP000677668"/>
    </source>
</evidence>
<evidence type="ECO:0000313" key="2">
    <source>
        <dbReference type="EMBL" id="QUV95850.1"/>
    </source>
</evidence>
<gene>
    <name evidence="2" type="ORF">J8C05_12060</name>
</gene>
<reference evidence="2 3" key="1">
    <citation type="submission" date="2021-03" db="EMBL/GenBank/DDBJ databases">
        <title>Genomic and phenotypic characterization of Chloracidobacterium isolates provides evidence for multiple species.</title>
        <authorList>
            <person name="Saini M.K."/>
            <person name="Costas A.M.G."/>
            <person name="Tank M."/>
            <person name="Bryant D.A."/>
        </authorList>
    </citation>
    <scope>NUCLEOTIDE SEQUENCE [LARGE SCALE GENOMIC DNA]</scope>
    <source>
        <strain evidence="2 3">N</strain>
    </source>
</reference>
<name>A0ABX8B838_9BACT</name>
<evidence type="ECO:0000256" key="1">
    <source>
        <dbReference type="SAM" id="MobiDB-lite"/>
    </source>
</evidence>
<feature type="region of interest" description="Disordered" evidence="1">
    <location>
        <begin position="147"/>
        <end position="166"/>
    </location>
</feature>
<dbReference type="RefSeq" id="WP_211424042.1">
    <property type="nucleotide sequence ID" value="NZ_CP072643.1"/>
</dbReference>
<protein>
    <submittedName>
        <fullName evidence="2">Uncharacterized protein</fullName>
    </submittedName>
</protein>
<proteinExistence type="predicted"/>
<organism evidence="2 3">
    <name type="scientific">Chloracidobacterium sp. N</name>
    <dbReference type="NCBI Taxonomy" id="2821540"/>
    <lineage>
        <taxon>Bacteria</taxon>
        <taxon>Pseudomonadati</taxon>
        <taxon>Acidobacteriota</taxon>
        <taxon>Terriglobia</taxon>
        <taxon>Terriglobales</taxon>
        <taxon>Acidobacteriaceae</taxon>
        <taxon>Chloracidobacterium</taxon>
        <taxon>Chloracidobacterium aggregatum</taxon>
    </lineage>
</organism>
<sequence length="270" mass="30190">MQTPSRKPPREHLLRFREIPEGLQMYVFWHLSTSTQSGIVRTGMQEMIARYPRQSATVASLEKKYLALLPLFEKVRRTGRMSGNVARAFKDSLKPAEKILASAIGDALFPGSLFMIYPTEAEISPAGWQWLSRMASTSPAARQFLTLPKAPDTESGTTRPSPEDATDGFFVIPQGNVQKNPASGCICNTNRECRGRLATCTPGGCYNHGYRQCSWWFWWIYCDRDARQAPPFRAGKDSADGGAVLWVYLSAVSVAARCTGARWYFTKKTT</sequence>
<accession>A0ABX8B838</accession>
<dbReference type="Proteomes" id="UP000677668">
    <property type="component" value="Chromosome 2"/>
</dbReference>
<dbReference type="EMBL" id="CP072643">
    <property type="protein sequence ID" value="QUV95850.1"/>
    <property type="molecule type" value="Genomic_DNA"/>
</dbReference>
<keyword evidence="3" id="KW-1185">Reference proteome</keyword>